<dbReference type="AlphaFoldDB" id="A0A3A2ZI51"/>
<protein>
    <submittedName>
        <fullName evidence="4">Single-stranded DNA-binding protein</fullName>
    </submittedName>
</protein>
<evidence type="ECO:0000313" key="4">
    <source>
        <dbReference type="EMBL" id="RJE17545.1"/>
    </source>
</evidence>
<dbReference type="Gene3D" id="2.40.50.140">
    <property type="entry name" value="Nucleic acid-binding proteins"/>
    <property type="match status" value="1"/>
</dbReference>
<dbReference type="EMBL" id="MVGC01000854">
    <property type="protein sequence ID" value="RJE17545.1"/>
    <property type="molecule type" value="Genomic_DNA"/>
</dbReference>
<keyword evidence="5" id="KW-1185">Reference proteome</keyword>
<comment type="caution">
    <text evidence="4">The sequence shown here is derived from an EMBL/GenBank/DDBJ whole genome shotgun (WGS) entry which is preliminary data.</text>
</comment>
<feature type="region of interest" description="Disordered" evidence="3">
    <location>
        <begin position="133"/>
        <end position="155"/>
    </location>
</feature>
<dbReference type="PROSITE" id="PS50935">
    <property type="entry name" value="SSB"/>
    <property type="match status" value="1"/>
</dbReference>
<accession>A0A3A2ZI51</accession>
<dbReference type="CDD" id="cd04496">
    <property type="entry name" value="SSB_OBF"/>
    <property type="match status" value="1"/>
</dbReference>
<dbReference type="SUPFAM" id="SSF50249">
    <property type="entry name" value="Nucleic acid-binding proteins"/>
    <property type="match status" value="1"/>
</dbReference>
<gene>
    <name evidence="4" type="ORF">PHISCL_10117</name>
</gene>
<dbReference type="OrthoDB" id="1078367at2759"/>
<reference evidence="5" key="1">
    <citation type="submission" date="2017-02" db="EMBL/GenBank/DDBJ databases">
        <authorList>
            <person name="Tafer H."/>
            <person name="Lopandic K."/>
        </authorList>
    </citation>
    <scope>NUCLEOTIDE SEQUENCE [LARGE SCALE GENOMIC DNA]</scope>
    <source>
        <strain evidence="5">CBS 366.77</strain>
    </source>
</reference>
<feature type="compositionally biased region" description="Polar residues" evidence="3">
    <location>
        <begin position="137"/>
        <end position="149"/>
    </location>
</feature>
<dbReference type="Proteomes" id="UP000266188">
    <property type="component" value="Unassembled WGS sequence"/>
</dbReference>
<evidence type="ECO:0000313" key="5">
    <source>
        <dbReference type="Proteomes" id="UP000266188"/>
    </source>
</evidence>
<proteinExistence type="predicted"/>
<dbReference type="STRING" id="2070753.A0A3A2ZI51"/>
<dbReference type="GO" id="GO:0003697">
    <property type="term" value="F:single-stranded DNA binding"/>
    <property type="evidence" value="ECO:0007669"/>
    <property type="project" value="InterPro"/>
</dbReference>
<dbReference type="InterPro" id="IPR012340">
    <property type="entry name" value="NA-bd_OB-fold"/>
</dbReference>
<dbReference type="InterPro" id="IPR000424">
    <property type="entry name" value="Primosome_PriB/ssb"/>
</dbReference>
<keyword evidence="1 2" id="KW-0238">DNA-binding</keyword>
<sequence length="155" mass="17131">MPLSTSCFRPLFQHAGIAARSFTTSAPRSVSRMMITGRLANNPEVLNTSSGQEIIKYTIASPYGPRERRQTSFFRIASFPTPGPQRDHLLSLPKGTLVFVEGDASMKQWEDAEGKRNSALNIVQRTLEVLRRPASALGSQQPDQGQEPSSEYPPQ</sequence>
<dbReference type="Pfam" id="PF00436">
    <property type="entry name" value="SSB"/>
    <property type="match status" value="1"/>
</dbReference>
<evidence type="ECO:0000256" key="3">
    <source>
        <dbReference type="SAM" id="MobiDB-lite"/>
    </source>
</evidence>
<organism evidence="4 5">
    <name type="scientific">Aspergillus sclerotialis</name>
    <dbReference type="NCBI Taxonomy" id="2070753"/>
    <lineage>
        <taxon>Eukaryota</taxon>
        <taxon>Fungi</taxon>
        <taxon>Dikarya</taxon>
        <taxon>Ascomycota</taxon>
        <taxon>Pezizomycotina</taxon>
        <taxon>Eurotiomycetes</taxon>
        <taxon>Eurotiomycetidae</taxon>
        <taxon>Eurotiales</taxon>
        <taxon>Aspergillaceae</taxon>
        <taxon>Aspergillus</taxon>
        <taxon>Aspergillus subgen. Polypaecilum</taxon>
    </lineage>
</organism>
<evidence type="ECO:0000256" key="1">
    <source>
        <dbReference type="ARBA" id="ARBA00023125"/>
    </source>
</evidence>
<name>A0A3A2ZI51_9EURO</name>
<evidence type="ECO:0000256" key="2">
    <source>
        <dbReference type="PROSITE-ProRule" id="PRU00252"/>
    </source>
</evidence>